<dbReference type="EMBL" id="UPHQ01000097">
    <property type="protein sequence ID" value="VBA38539.1"/>
    <property type="molecule type" value="Genomic_DNA"/>
</dbReference>
<name>A0A498Q0G6_9MYCO</name>
<accession>A0A498Q0G6</accession>
<organism evidence="2 3">
    <name type="scientific">Mycobacterium innocens</name>
    <dbReference type="NCBI Taxonomy" id="2341083"/>
    <lineage>
        <taxon>Bacteria</taxon>
        <taxon>Bacillati</taxon>
        <taxon>Actinomycetota</taxon>
        <taxon>Actinomycetes</taxon>
        <taxon>Mycobacteriales</taxon>
        <taxon>Mycobacteriaceae</taxon>
        <taxon>Mycobacterium</taxon>
    </lineage>
</organism>
<reference evidence="2 3" key="1">
    <citation type="submission" date="2018-09" db="EMBL/GenBank/DDBJ databases">
        <authorList>
            <person name="Tagini F."/>
        </authorList>
    </citation>
    <scope>NUCLEOTIDE SEQUENCE [LARGE SCALE GENOMIC DNA]</scope>
    <source>
        <strain evidence="2 3">MK13</strain>
    </source>
</reference>
<proteinExistence type="predicted"/>
<dbReference type="AlphaFoldDB" id="A0A498Q0G6"/>
<evidence type="ECO:0000313" key="2">
    <source>
        <dbReference type="EMBL" id="VBA38539.1"/>
    </source>
</evidence>
<keyword evidence="3" id="KW-1185">Reference proteome</keyword>
<gene>
    <name evidence="2" type="ORF">LAUMK13_02134</name>
</gene>
<protein>
    <submittedName>
        <fullName evidence="2">Uncharacterized protein</fullName>
    </submittedName>
</protein>
<sequence>MDHAGAVPYPSSSKSTQPLGGLAQQAGHSGGNLLRHNDNCLTLIVGNAFGASGFQQLISRFVKSVESAPQVEGGVGQLRASCGIAM</sequence>
<evidence type="ECO:0000313" key="3">
    <source>
        <dbReference type="Proteomes" id="UP000267289"/>
    </source>
</evidence>
<dbReference type="Proteomes" id="UP000267289">
    <property type="component" value="Unassembled WGS sequence"/>
</dbReference>
<evidence type="ECO:0000256" key="1">
    <source>
        <dbReference type="SAM" id="MobiDB-lite"/>
    </source>
</evidence>
<feature type="region of interest" description="Disordered" evidence="1">
    <location>
        <begin position="1"/>
        <end position="30"/>
    </location>
</feature>